<dbReference type="PANTHER" id="PTHR38371:SF1">
    <property type="entry name" value="RHO GTPASE-ACTIVATING PROTEIN"/>
    <property type="match status" value="1"/>
</dbReference>
<feature type="compositionally biased region" description="Pro residues" evidence="1">
    <location>
        <begin position="17"/>
        <end position="27"/>
    </location>
</feature>
<dbReference type="Gramene" id="C.cajan_05874.t">
    <property type="protein sequence ID" value="C.cajan_05874.t"/>
    <property type="gene ID" value="C.cajan_05874"/>
</dbReference>
<feature type="region of interest" description="Disordered" evidence="1">
    <location>
        <begin position="1"/>
        <end position="135"/>
    </location>
</feature>
<dbReference type="STRING" id="3821.A0A151U244"/>
<name>A0A151U244_CAJCA</name>
<dbReference type="AlphaFoldDB" id="A0A151U244"/>
<feature type="region of interest" description="Disordered" evidence="1">
    <location>
        <begin position="351"/>
        <end position="389"/>
    </location>
</feature>
<gene>
    <name evidence="2" type="ORF">KK1_006023</name>
</gene>
<dbReference type="OMA" id="VCEEYFQ"/>
<dbReference type="PANTHER" id="PTHR38371">
    <property type="entry name" value="RHO GTPASE-ACTIVATING PROTEIN"/>
    <property type="match status" value="1"/>
</dbReference>
<dbReference type="Proteomes" id="UP000075243">
    <property type="component" value="Chromosome 2"/>
</dbReference>
<dbReference type="OrthoDB" id="1671977at2759"/>
<evidence type="ECO:0000313" key="3">
    <source>
        <dbReference type="Proteomes" id="UP000075243"/>
    </source>
</evidence>
<protein>
    <submittedName>
        <fullName evidence="2">Uncharacterized protein</fullName>
    </submittedName>
</protein>
<feature type="compositionally biased region" description="Acidic residues" evidence="1">
    <location>
        <begin position="68"/>
        <end position="78"/>
    </location>
</feature>
<proteinExistence type="predicted"/>
<feature type="region of interest" description="Disordered" evidence="1">
    <location>
        <begin position="445"/>
        <end position="478"/>
    </location>
</feature>
<accession>A0A151U244</accession>
<reference evidence="2 3" key="1">
    <citation type="journal article" date="2012" name="Nat. Biotechnol.">
        <title>Draft genome sequence of pigeonpea (Cajanus cajan), an orphan legume crop of resource-poor farmers.</title>
        <authorList>
            <person name="Varshney R.K."/>
            <person name="Chen W."/>
            <person name="Li Y."/>
            <person name="Bharti A.K."/>
            <person name="Saxena R.K."/>
            <person name="Schlueter J.A."/>
            <person name="Donoghue M.T."/>
            <person name="Azam S."/>
            <person name="Fan G."/>
            <person name="Whaley A.M."/>
            <person name="Farmer A.D."/>
            <person name="Sheridan J."/>
            <person name="Iwata A."/>
            <person name="Tuteja R."/>
            <person name="Penmetsa R.V."/>
            <person name="Wu W."/>
            <person name="Upadhyaya H.D."/>
            <person name="Yang S.P."/>
            <person name="Shah T."/>
            <person name="Saxena K.B."/>
            <person name="Michael T."/>
            <person name="McCombie W.R."/>
            <person name="Yang B."/>
            <person name="Zhang G."/>
            <person name="Yang H."/>
            <person name="Wang J."/>
            <person name="Spillane C."/>
            <person name="Cook D.R."/>
            <person name="May G.D."/>
            <person name="Xu X."/>
            <person name="Jackson S.A."/>
        </authorList>
    </citation>
    <scope>NUCLEOTIDE SEQUENCE [LARGE SCALE GENOMIC DNA]</scope>
    <source>
        <strain evidence="3">cv. Asha</strain>
    </source>
</reference>
<sequence>MANSELPSFSLGLDTPPNSPINPPPSPSLHVSDSDSDSDPEFRPDPPRSILKRLRRGPPPPPPSFLGADDDDIEDFSSQEDPHQVHAPAWNRSVCSTSKVSLNGCGALSSTPRDSRERKRKEPSDDVPCSSRLETGKSGLMFPKLTASPLRRFQLLDSDSDDSDLDVGVGGADGVSPNNHLQQSKKTSFAVDGDQDLWKDFSPMNNVSVPTPVFNELCDEYFSSAKCKEVEGDVRYPGVTSSCQMDQQQWESTDPVHPAHRYFFHEDARIRQLVCTRLRNFKPLGVGNRVNQQTNVSHIDYMGQFGNGGASNMQGVQSGFVNSSTRGRNRASNLSVEGSFNASGGWVDPKILSPFSNGESSRRKAATRTSTKNSVSKGKNKAKKSDTANLSCAPAGWVEPKSCTSLPKDAGKRRVQASGQSAGHWYTSPEGRKVYVNKSGQELTGRGAYRQYRKESGAGFKKSKKKTGAKKTNAKKRN</sequence>
<evidence type="ECO:0000313" key="2">
    <source>
        <dbReference type="EMBL" id="KYP73399.1"/>
    </source>
</evidence>
<feature type="region of interest" description="Disordered" evidence="1">
    <location>
        <begin position="404"/>
        <end position="430"/>
    </location>
</feature>
<evidence type="ECO:0000256" key="1">
    <source>
        <dbReference type="SAM" id="MobiDB-lite"/>
    </source>
</evidence>
<feature type="compositionally biased region" description="Basic and acidic residues" evidence="1">
    <location>
        <begin position="113"/>
        <end position="124"/>
    </location>
</feature>
<feature type="compositionally biased region" description="Basic residues" evidence="1">
    <location>
        <begin position="461"/>
        <end position="478"/>
    </location>
</feature>
<feature type="compositionally biased region" description="Polar residues" evidence="1">
    <location>
        <begin position="367"/>
        <end position="377"/>
    </location>
</feature>
<keyword evidence="3" id="KW-1185">Reference proteome</keyword>
<organism evidence="2 3">
    <name type="scientific">Cajanus cajan</name>
    <name type="common">Pigeon pea</name>
    <name type="synonym">Cajanus indicus</name>
    <dbReference type="NCBI Taxonomy" id="3821"/>
    <lineage>
        <taxon>Eukaryota</taxon>
        <taxon>Viridiplantae</taxon>
        <taxon>Streptophyta</taxon>
        <taxon>Embryophyta</taxon>
        <taxon>Tracheophyta</taxon>
        <taxon>Spermatophyta</taxon>
        <taxon>Magnoliopsida</taxon>
        <taxon>eudicotyledons</taxon>
        <taxon>Gunneridae</taxon>
        <taxon>Pentapetalae</taxon>
        <taxon>rosids</taxon>
        <taxon>fabids</taxon>
        <taxon>Fabales</taxon>
        <taxon>Fabaceae</taxon>
        <taxon>Papilionoideae</taxon>
        <taxon>50 kb inversion clade</taxon>
        <taxon>NPAAA clade</taxon>
        <taxon>indigoferoid/millettioid clade</taxon>
        <taxon>Phaseoleae</taxon>
        <taxon>Cajanus</taxon>
    </lineage>
</organism>
<dbReference type="EMBL" id="CM003604">
    <property type="protein sequence ID" value="KYP73399.1"/>
    <property type="molecule type" value="Genomic_DNA"/>
</dbReference>